<comment type="caution">
    <text evidence="1">The sequence shown here is derived from an EMBL/GenBank/DDBJ whole genome shotgun (WGS) entry which is preliminary data.</text>
</comment>
<evidence type="ECO:0000313" key="1">
    <source>
        <dbReference type="EMBL" id="GJT41167.1"/>
    </source>
</evidence>
<dbReference type="Proteomes" id="UP001151760">
    <property type="component" value="Unassembled WGS sequence"/>
</dbReference>
<gene>
    <name evidence="1" type="ORF">Tco_0941032</name>
</gene>
<proteinExistence type="predicted"/>
<keyword evidence="2" id="KW-1185">Reference proteome</keyword>
<reference evidence="1" key="2">
    <citation type="submission" date="2022-01" db="EMBL/GenBank/DDBJ databases">
        <authorList>
            <person name="Yamashiro T."/>
            <person name="Shiraishi A."/>
            <person name="Satake H."/>
            <person name="Nakayama K."/>
        </authorList>
    </citation>
    <scope>NUCLEOTIDE SEQUENCE</scope>
</reference>
<protein>
    <submittedName>
        <fullName evidence="1">Uncharacterized protein</fullName>
    </submittedName>
</protein>
<reference evidence="1" key="1">
    <citation type="journal article" date="2022" name="Int. J. Mol. Sci.">
        <title>Draft Genome of Tanacetum Coccineum: Genomic Comparison of Closely Related Tanacetum-Family Plants.</title>
        <authorList>
            <person name="Yamashiro T."/>
            <person name="Shiraishi A."/>
            <person name="Nakayama K."/>
            <person name="Satake H."/>
        </authorList>
    </citation>
    <scope>NUCLEOTIDE SEQUENCE</scope>
</reference>
<organism evidence="1 2">
    <name type="scientific">Tanacetum coccineum</name>
    <dbReference type="NCBI Taxonomy" id="301880"/>
    <lineage>
        <taxon>Eukaryota</taxon>
        <taxon>Viridiplantae</taxon>
        <taxon>Streptophyta</taxon>
        <taxon>Embryophyta</taxon>
        <taxon>Tracheophyta</taxon>
        <taxon>Spermatophyta</taxon>
        <taxon>Magnoliopsida</taxon>
        <taxon>eudicotyledons</taxon>
        <taxon>Gunneridae</taxon>
        <taxon>Pentapetalae</taxon>
        <taxon>asterids</taxon>
        <taxon>campanulids</taxon>
        <taxon>Asterales</taxon>
        <taxon>Asteraceae</taxon>
        <taxon>Asteroideae</taxon>
        <taxon>Anthemideae</taxon>
        <taxon>Anthemidinae</taxon>
        <taxon>Tanacetum</taxon>
    </lineage>
</organism>
<accession>A0ABQ5DQC7</accession>
<sequence length="92" mass="9301">MFSFSSSFSSVSDDSRDAVSVDSFDFAGDLCGVVSSSCVCGGVVSVCGGGVSVCGVVSVVVRLAFDGDSGVVVVVSFVGDRFSASFVHLYFS</sequence>
<dbReference type="EMBL" id="BQNB010015538">
    <property type="protein sequence ID" value="GJT41167.1"/>
    <property type="molecule type" value="Genomic_DNA"/>
</dbReference>
<name>A0ABQ5DQC7_9ASTR</name>
<evidence type="ECO:0000313" key="2">
    <source>
        <dbReference type="Proteomes" id="UP001151760"/>
    </source>
</evidence>